<dbReference type="InterPro" id="IPR002942">
    <property type="entry name" value="S4_RNA-bd"/>
</dbReference>
<keyword evidence="5" id="KW-0489">Methyltransferase</keyword>
<comment type="caution">
    <text evidence="5">The sequence shown here is derived from an EMBL/GenBank/DDBJ whole genome shotgun (WGS) entry which is preliminary data.</text>
</comment>
<comment type="similarity">
    <text evidence="2">Belongs to the TlyA family.</text>
</comment>
<dbReference type="EMBL" id="WBJX01000002">
    <property type="protein sequence ID" value="KAB1638020.1"/>
    <property type="molecule type" value="Genomic_DNA"/>
</dbReference>
<accession>A0A7J5B1W6</accession>
<evidence type="ECO:0000256" key="2">
    <source>
        <dbReference type="ARBA" id="ARBA00029460"/>
    </source>
</evidence>
<sequence>MNSQSQSAGGEVLQRLDTELTRRGLARSRTAAARLIESGLVSVNGVTSTKTGLRVAPSDALAVAGGDDFVSRAAHKLVAGLDAVPTLDPAGRAALDVGASTGGFTQVLLARGARHVVALDVGHDQLAPALREDPRVTNLEGVNARFTDAEQLDELLQAADAPVRSADLDLVVGDLSFISLTKVIAPILAMAPGLTDAVLLIKPQFEVGRTGVKGGIVHDRKLVAPALERVLVEAASCGLELVSLRPSPIVGTHGNAEFVAVLRTSTGSSPADADRLVTLRRAIVEAEDLEGDR</sequence>
<dbReference type="PROSITE" id="PS50889">
    <property type="entry name" value="S4"/>
    <property type="match status" value="1"/>
</dbReference>
<dbReference type="RefSeq" id="WP_151423129.1">
    <property type="nucleotide sequence ID" value="NZ_WBJX01000002.1"/>
</dbReference>
<keyword evidence="1 3" id="KW-0694">RNA-binding</keyword>
<reference evidence="5 6" key="1">
    <citation type="submission" date="2019-09" db="EMBL/GenBank/DDBJ databases">
        <title>Phylogeny of genus Pseudoclavibacter and closely related genus.</title>
        <authorList>
            <person name="Li Y."/>
        </authorList>
    </citation>
    <scope>NUCLEOTIDE SEQUENCE [LARGE SCALE GENOMIC DNA]</scope>
    <source>
        <strain evidence="5 6">THG-MD12</strain>
    </source>
</reference>
<dbReference type="AlphaFoldDB" id="A0A7J5B1W6"/>
<name>A0A7J5B1W6_9MICO</name>
<dbReference type="SUPFAM" id="SSF53335">
    <property type="entry name" value="S-adenosyl-L-methionine-dependent methyltransferases"/>
    <property type="match status" value="1"/>
</dbReference>
<dbReference type="PANTHER" id="PTHR32319:SF0">
    <property type="entry name" value="BACTERIAL HEMOLYSIN-LIKE PROTEIN"/>
    <property type="match status" value="1"/>
</dbReference>
<protein>
    <submittedName>
        <fullName evidence="5">TlyA family RNA methyltransferase</fullName>
    </submittedName>
</protein>
<dbReference type="Pfam" id="PF01479">
    <property type="entry name" value="S4"/>
    <property type="match status" value="1"/>
</dbReference>
<dbReference type="GO" id="GO:0008168">
    <property type="term" value="F:methyltransferase activity"/>
    <property type="evidence" value="ECO:0007669"/>
    <property type="project" value="UniProtKB-KW"/>
</dbReference>
<feature type="domain" description="RNA-binding S4" evidence="4">
    <location>
        <begin position="14"/>
        <end position="75"/>
    </location>
</feature>
<dbReference type="OrthoDB" id="9784736at2"/>
<keyword evidence="6" id="KW-1185">Reference proteome</keyword>
<dbReference type="Pfam" id="PF01728">
    <property type="entry name" value="FtsJ"/>
    <property type="match status" value="1"/>
</dbReference>
<dbReference type="CDD" id="cd00165">
    <property type="entry name" value="S4"/>
    <property type="match status" value="1"/>
</dbReference>
<evidence type="ECO:0000313" key="6">
    <source>
        <dbReference type="Proteomes" id="UP000490386"/>
    </source>
</evidence>
<dbReference type="InterPro" id="IPR029063">
    <property type="entry name" value="SAM-dependent_MTases_sf"/>
</dbReference>
<dbReference type="GO" id="GO:0032259">
    <property type="term" value="P:methylation"/>
    <property type="evidence" value="ECO:0007669"/>
    <property type="project" value="UniProtKB-KW"/>
</dbReference>
<dbReference type="InterPro" id="IPR002877">
    <property type="entry name" value="RNA_MeTrfase_FtsJ_dom"/>
</dbReference>
<dbReference type="GO" id="GO:0003723">
    <property type="term" value="F:RNA binding"/>
    <property type="evidence" value="ECO:0007669"/>
    <property type="project" value="UniProtKB-KW"/>
</dbReference>
<dbReference type="SMART" id="SM00363">
    <property type="entry name" value="S4"/>
    <property type="match status" value="1"/>
</dbReference>
<gene>
    <name evidence="5" type="ORF">F8O03_06260</name>
</gene>
<evidence type="ECO:0000313" key="5">
    <source>
        <dbReference type="EMBL" id="KAB1638020.1"/>
    </source>
</evidence>
<organism evidence="5 6">
    <name type="scientific">Pseudoclavibacter terrae</name>
    <dbReference type="NCBI Taxonomy" id="1530195"/>
    <lineage>
        <taxon>Bacteria</taxon>
        <taxon>Bacillati</taxon>
        <taxon>Actinomycetota</taxon>
        <taxon>Actinomycetes</taxon>
        <taxon>Micrococcales</taxon>
        <taxon>Microbacteriaceae</taxon>
        <taxon>Pseudoclavibacter</taxon>
    </lineage>
</organism>
<dbReference type="InterPro" id="IPR047048">
    <property type="entry name" value="TlyA"/>
</dbReference>
<dbReference type="SUPFAM" id="SSF55174">
    <property type="entry name" value="Alpha-L RNA-binding motif"/>
    <property type="match status" value="1"/>
</dbReference>
<keyword evidence="5" id="KW-0808">Transferase</keyword>
<evidence type="ECO:0000256" key="3">
    <source>
        <dbReference type="PROSITE-ProRule" id="PRU00182"/>
    </source>
</evidence>
<dbReference type="Gene3D" id="3.40.50.150">
    <property type="entry name" value="Vaccinia Virus protein VP39"/>
    <property type="match status" value="1"/>
</dbReference>
<dbReference type="InterPro" id="IPR036986">
    <property type="entry name" value="S4_RNA-bd_sf"/>
</dbReference>
<dbReference type="PANTHER" id="PTHR32319">
    <property type="entry name" value="BACTERIAL HEMOLYSIN-LIKE PROTEIN"/>
    <property type="match status" value="1"/>
</dbReference>
<dbReference type="CDD" id="cd02440">
    <property type="entry name" value="AdoMet_MTases"/>
    <property type="match status" value="1"/>
</dbReference>
<evidence type="ECO:0000259" key="4">
    <source>
        <dbReference type="SMART" id="SM00363"/>
    </source>
</evidence>
<evidence type="ECO:0000256" key="1">
    <source>
        <dbReference type="ARBA" id="ARBA00022884"/>
    </source>
</evidence>
<dbReference type="Proteomes" id="UP000490386">
    <property type="component" value="Unassembled WGS sequence"/>
</dbReference>
<dbReference type="Gene3D" id="3.10.290.10">
    <property type="entry name" value="RNA-binding S4 domain"/>
    <property type="match status" value="1"/>
</dbReference>
<proteinExistence type="inferred from homology"/>